<gene>
    <name evidence="2" type="ORF">B1202_02370</name>
</gene>
<reference evidence="2 3" key="1">
    <citation type="submission" date="2017-02" db="EMBL/GenBank/DDBJ databases">
        <title>Acinetobacter sp. ANC 4945, whole genome shotgun sequencing project.</title>
        <authorList>
            <person name="Radolfova-Krizova L."/>
            <person name="Al Atrouni A."/>
            <person name="Nemec A."/>
        </authorList>
    </citation>
    <scope>NUCLEOTIDE SEQUENCE [LARGE SCALE GENOMIC DNA]</scope>
    <source>
        <strain evidence="2 3">ANC 4945</strain>
    </source>
</reference>
<evidence type="ECO:0000313" key="2">
    <source>
        <dbReference type="EMBL" id="OOV85506.1"/>
    </source>
</evidence>
<dbReference type="EMBL" id="MVKX01000001">
    <property type="protein sequence ID" value="OOV85506.1"/>
    <property type="molecule type" value="Genomic_DNA"/>
</dbReference>
<dbReference type="Pfam" id="PF09356">
    <property type="entry name" value="Phage_BR0599"/>
    <property type="match status" value="1"/>
</dbReference>
<protein>
    <recommendedName>
        <fullName evidence="1">Bacteriophage phiJL001 Gp84 C-terminal domain-containing protein</fullName>
    </recommendedName>
</protein>
<keyword evidence="3" id="KW-1185">Reference proteome</keyword>
<dbReference type="Proteomes" id="UP000191160">
    <property type="component" value="Unassembled WGS sequence"/>
</dbReference>
<organism evidence="2 3">
    <name type="scientific">Acinetobacter amyesii</name>
    <dbReference type="NCBI Taxonomy" id="2942470"/>
    <lineage>
        <taxon>Bacteria</taxon>
        <taxon>Pseudomonadati</taxon>
        <taxon>Pseudomonadota</taxon>
        <taxon>Gammaproteobacteria</taxon>
        <taxon>Moraxellales</taxon>
        <taxon>Moraxellaceae</taxon>
        <taxon>Acinetobacter</taxon>
    </lineage>
</organism>
<name>A0A1T1H6T3_9GAMM</name>
<dbReference type="AlphaFoldDB" id="A0A1T1H6T3"/>
<proteinExistence type="predicted"/>
<dbReference type="InterPro" id="IPR018964">
    <property type="entry name" value="Phage_phiJL001_Gp84_C"/>
</dbReference>
<feature type="domain" description="Bacteriophage phiJL001 Gp84 C-terminal" evidence="1">
    <location>
        <begin position="237"/>
        <end position="296"/>
    </location>
</feature>
<comment type="caution">
    <text evidence="2">The sequence shown here is derived from an EMBL/GenBank/DDBJ whole genome shotgun (WGS) entry which is preliminary data.</text>
</comment>
<evidence type="ECO:0000313" key="3">
    <source>
        <dbReference type="Proteomes" id="UP000191160"/>
    </source>
</evidence>
<dbReference type="Pfam" id="PF09931">
    <property type="entry name" value="Phage_phiJL001_Gp84_N"/>
    <property type="match status" value="1"/>
</dbReference>
<sequence>MKTRAELYQFKHGTRTWYFTNQRKVITHAGIEYLPIRGLSRTAIEDESIDKCDTEVTLPQMSLLNAEGENLAAVFAGKIFYGGVTVTILELYQNETLVLHKGRVTQPKFDEDADTLTLVCETGESYLNRNILTRKFQSSCPNSIYDRWCGLDFEKMSFEVVVTAVSGLVVSFSVVPTQVLDEQGNPVFEQIPVLDELGQPVLDGQGNPTYEDGAPVMETKAYPAAWLNLGLLVKDGVYTTITSGGGNSLNLYRQHVGLKVGDVVRVAPGCDQSLKTCHEKLSNSLNFAGHPFIPSQNPLETQLIK</sequence>
<accession>A0A1T1H6T3</accession>
<dbReference type="RefSeq" id="WP_078188976.1">
    <property type="nucleotide sequence ID" value="NZ_JAMCOZ010000002.1"/>
</dbReference>
<evidence type="ECO:0000259" key="1">
    <source>
        <dbReference type="Pfam" id="PF09356"/>
    </source>
</evidence>